<gene>
    <name evidence="5" type="ORF">GCM10008957_14180</name>
</gene>
<name>A0A918C1M3_9DEIO</name>
<dbReference type="EMBL" id="BMQL01000005">
    <property type="protein sequence ID" value="GGR02382.1"/>
    <property type="molecule type" value="Genomic_DNA"/>
</dbReference>
<evidence type="ECO:0000256" key="2">
    <source>
        <dbReference type="ARBA" id="ARBA00022801"/>
    </source>
</evidence>
<reference evidence="5" key="2">
    <citation type="submission" date="2020-09" db="EMBL/GenBank/DDBJ databases">
        <authorList>
            <person name="Sun Q."/>
            <person name="Ohkuma M."/>
        </authorList>
    </citation>
    <scope>NUCLEOTIDE SEQUENCE</scope>
    <source>
        <strain evidence="5">JCM 31311</strain>
    </source>
</reference>
<dbReference type="InterPro" id="IPR015797">
    <property type="entry name" value="NUDIX_hydrolase-like_dom_sf"/>
</dbReference>
<evidence type="ECO:0000256" key="1">
    <source>
        <dbReference type="ARBA" id="ARBA00001946"/>
    </source>
</evidence>
<dbReference type="GO" id="GO:0016787">
    <property type="term" value="F:hydrolase activity"/>
    <property type="evidence" value="ECO:0007669"/>
    <property type="project" value="UniProtKB-KW"/>
</dbReference>
<sequence length="259" mass="27782">MSADAPELGQRLAGIADELRSHANLGLLYVQDAHDLARYRRILELSAELAALPTPGGEALTLPMTRSAYLNNLTHIGPLLGAEALVLRGERVLLMRRTDNGLWGLPGGLVEVGETLAEAATRELLEETGLAGQATRLLLVSDTHADGGSPLHIVTATFLFGAGGEPQPTLEASEVGWFAPGEWPPLHDGHPVRLERALRALKTRETLFDAAPLNTHPAQERSAAGRPPVFSPEVEQAQKLLRTLLFGTLGRQNDRDASS</sequence>
<dbReference type="Gene3D" id="6.10.250.1120">
    <property type="match status" value="1"/>
</dbReference>
<dbReference type="AlphaFoldDB" id="A0A918C1M3"/>
<dbReference type="InterPro" id="IPR020084">
    <property type="entry name" value="NUDIX_hydrolase_CS"/>
</dbReference>
<dbReference type="Gene3D" id="3.90.79.10">
    <property type="entry name" value="Nucleoside Triphosphate Pyrophosphohydrolase"/>
    <property type="match status" value="1"/>
</dbReference>
<protein>
    <recommendedName>
        <fullName evidence="4">Nudix hydrolase domain-containing protein</fullName>
    </recommendedName>
</protein>
<dbReference type="PRINTS" id="PR00502">
    <property type="entry name" value="NUDIXFAMILY"/>
</dbReference>
<dbReference type="Pfam" id="PF00293">
    <property type="entry name" value="NUDIX"/>
    <property type="match status" value="1"/>
</dbReference>
<accession>A0A918C1M3</accession>
<dbReference type="PANTHER" id="PTHR43046">
    <property type="entry name" value="GDP-MANNOSE MANNOSYL HYDROLASE"/>
    <property type="match status" value="1"/>
</dbReference>
<evidence type="ECO:0000313" key="6">
    <source>
        <dbReference type="Proteomes" id="UP000603865"/>
    </source>
</evidence>
<dbReference type="InterPro" id="IPR059176">
    <property type="entry name" value="UDP-X_N"/>
</dbReference>
<comment type="similarity">
    <text evidence="3">Belongs to the Nudix hydrolase family.</text>
</comment>
<keyword evidence="2 3" id="KW-0378">Hydrolase</keyword>
<proteinExistence type="inferred from homology"/>
<comment type="cofactor">
    <cofactor evidence="1">
        <name>Mg(2+)</name>
        <dbReference type="ChEBI" id="CHEBI:18420"/>
    </cofactor>
</comment>
<reference evidence="5" key="1">
    <citation type="journal article" date="2014" name="Int. J. Syst. Evol. Microbiol.">
        <title>Complete genome sequence of Corynebacterium casei LMG S-19264T (=DSM 44701T), isolated from a smear-ripened cheese.</title>
        <authorList>
            <consortium name="US DOE Joint Genome Institute (JGI-PGF)"/>
            <person name="Walter F."/>
            <person name="Albersmeier A."/>
            <person name="Kalinowski J."/>
            <person name="Ruckert C."/>
        </authorList>
    </citation>
    <scope>NUCLEOTIDE SEQUENCE</scope>
    <source>
        <strain evidence="5">JCM 31311</strain>
    </source>
</reference>
<dbReference type="PROSITE" id="PS51462">
    <property type="entry name" value="NUDIX"/>
    <property type="match status" value="1"/>
</dbReference>
<comment type="caution">
    <text evidence="5">The sequence shown here is derived from an EMBL/GenBank/DDBJ whole genome shotgun (WGS) entry which is preliminary data.</text>
</comment>
<evidence type="ECO:0000256" key="3">
    <source>
        <dbReference type="RuleBase" id="RU003476"/>
    </source>
</evidence>
<dbReference type="RefSeq" id="WP_189088831.1">
    <property type="nucleotide sequence ID" value="NZ_BMQL01000005.1"/>
</dbReference>
<evidence type="ECO:0000313" key="5">
    <source>
        <dbReference type="EMBL" id="GGR02382.1"/>
    </source>
</evidence>
<feature type="domain" description="Nudix hydrolase" evidence="4">
    <location>
        <begin position="77"/>
        <end position="202"/>
    </location>
</feature>
<dbReference type="PANTHER" id="PTHR43046:SF14">
    <property type="entry name" value="MUTT_NUDIX FAMILY PROTEIN"/>
    <property type="match status" value="1"/>
</dbReference>
<dbReference type="SUPFAM" id="SSF55811">
    <property type="entry name" value="Nudix"/>
    <property type="match status" value="1"/>
</dbReference>
<evidence type="ECO:0000259" key="4">
    <source>
        <dbReference type="PROSITE" id="PS51462"/>
    </source>
</evidence>
<organism evidence="5 6">
    <name type="scientific">Deinococcus ruber</name>
    <dbReference type="NCBI Taxonomy" id="1848197"/>
    <lineage>
        <taxon>Bacteria</taxon>
        <taxon>Thermotogati</taxon>
        <taxon>Deinococcota</taxon>
        <taxon>Deinococci</taxon>
        <taxon>Deinococcales</taxon>
        <taxon>Deinococcaceae</taxon>
        <taxon>Deinococcus</taxon>
    </lineage>
</organism>
<dbReference type="PROSITE" id="PS00893">
    <property type="entry name" value="NUDIX_BOX"/>
    <property type="match status" value="1"/>
</dbReference>
<dbReference type="InterPro" id="IPR020476">
    <property type="entry name" value="Nudix_hydrolase"/>
</dbReference>
<dbReference type="InterPro" id="IPR000086">
    <property type="entry name" value="NUDIX_hydrolase_dom"/>
</dbReference>
<dbReference type="Pfam" id="PF12535">
    <property type="entry name" value="Nudix_N"/>
    <property type="match status" value="1"/>
</dbReference>
<keyword evidence="6" id="KW-1185">Reference proteome</keyword>
<dbReference type="Proteomes" id="UP000603865">
    <property type="component" value="Unassembled WGS sequence"/>
</dbReference>